<dbReference type="GO" id="GO:0016020">
    <property type="term" value="C:membrane"/>
    <property type="evidence" value="ECO:0007669"/>
    <property type="project" value="GOC"/>
</dbReference>
<dbReference type="Proteomes" id="UP000261257">
    <property type="component" value="Unassembled WGS sequence"/>
</dbReference>
<evidence type="ECO:0000313" key="3">
    <source>
        <dbReference type="Proteomes" id="UP000261257"/>
    </source>
</evidence>
<accession>A0A3E4UF21</accession>
<name>A0A3E4UF21_9FIRM</name>
<proteinExistence type="predicted"/>
<protein>
    <submittedName>
        <fullName evidence="2">Glycosyl transferase</fullName>
    </submittedName>
</protein>
<reference evidence="2 3" key="1">
    <citation type="submission" date="2018-08" db="EMBL/GenBank/DDBJ databases">
        <title>A genome reference for cultivated species of the human gut microbiota.</title>
        <authorList>
            <person name="Zou Y."/>
            <person name="Xue W."/>
            <person name="Luo G."/>
        </authorList>
    </citation>
    <scope>NUCLEOTIDE SEQUENCE [LARGE SCALE GENOMIC DNA]</scope>
    <source>
        <strain evidence="2 3">TF05-11AC</strain>
    </source>
</reference>
<dbReference type="InterPro" id="IPR029044">
    <property type="entry name" value="Nucleotide-diphossugar_trans"/>
</dbReference>
<dbReference type="InterPro" id="IPR051706">
    <property type="entry name" value="Glycosyltransferase_domain"/>
</dbReference>
<dbReference type="Gene3D" id="3.90.550.20">
    <property type="match status" value="1"/>
</dbReference>
<dbReference type="PANTHER" id="PTHR32385">
    <property type="entry name" value="MANNOSYL PHOSPHORYLINOSITOL CERAMIDE SYNTHASE"/>
    <property type="match status" value="1"/>
</dbReference>
<evidence type="ECO:0000256" key="1">
    <source>
        <dbReference type="ARBA" id="ARBA00022679"/>
    </source>
</evidence>
<dbReference type="Pfam" id="PF04488">
    <property type="entry name" value="Gly_transf_sug"/>
    <property type="match status" value="1"/>
</dbReference>
<dbReference type="AlphaFoldDB" id="A0A3E4UF21"/>
<dbReference type="RefSeq" id="WP_117621076.1">
    <property type="nucleotide sequence ID" value="NZ_QRQF01000003.1"/>
</dbReference>
<gene>
    <name evidence="2" type="ORF">DXC39_05610</name>
</gene>
<dbReference type="InterPro" id="IPR007577">
    <property type="entry name" value="GlycoTrfase_DXD_sugar-bd_CS"/>
</dbReference>
<dbReference type="GO" id="GO:0051999">
    <property type="term" value="P:mannosyl-inositol phosphorylceramide biosynthetic process"/>
    <property type="evidence" value="ECO:0007669"/>
    <property type="project" value="TreeGrafter"/>
</dbReference>
<organism evidence="2 3">
    <name type="scientific">Hungatella hathewayi</name>
    <dbReference type="NCBI Taxonomy" id="154046"/>
    <lineage>
        <taxon>Bacteria</taxon>
        <taxon>Bacillati</taxon>
        <taxon>Bacillota</taxon>
        <taxon>Clostridia</taxon>
        <taxon>Lachnospirales</taxon>
        <taxon>Lachnospiraceae</taxon>
        <taxon>Hungatella</taxon>
    </lineage>
</organism>
<keyword evidence="1 2" id="KW-0808">Transferase</keyword>
<dbReference type="SUPFAM" id="SSF53448">
    <property type="entry name" value="Nucleotide-diphospho-sugar transferases"/>
    <property type="match status" value="1"/>
</dbReference>
<comment type="caution">
    <text evidence="2">The sequence shown here is derived from an EMBL/GenBank/DDBJ whole genome shotgun (WGS) entry which is preliminary data.</text>
</comment>
<dbReference type="PANTHER" id="PTHR32385:SF15">
    <property type="entry name" value="INOSITOL PHOSPHOCERAMIDE MANNOSYLTRANSFERASE 1"/>
    <property type="match status" value="1"/>
</dbReference>
<evidence type="ECO:0000313" key="2">
    <source>
        <dbReference type="EMBL" id="RGM07946.1"/>
    </source>
</evidence>
<dbReference type="EMBL" id="QSSQ01000002">
    <property type="protein sequence ID" value="RGM07946.1"/>
    <property type="molecule type" value="Genomic_DNA"/>
</dbReference>
<sequence length="239" mass="28039">MIPKKIHYCWFGQGKMPVLAEKCIESWRTYCPDYEIIEWNEDNFNINCCSYVKEAYENRKFAFVTDYARLYILYTQGGIYMDTDVEVIKRLDEFLHNKAFSGFESKTAIPTGIMAAEKGFPLYEHLLSYYNNRHFISRAGCPDTTTNVTIITSMLTERGFVPNGKYQVIDDFVLYPRDYFCPFDNATGVLHQSPNTAVIHWFNKSWVPQKQRIRSKITRVFHRIFGINCFIFLKGTKRG</sequence>
<dbReference type="GO" id="GO:0000030">
    <property type="term" value="F:mannosyltransferase activity"/>
    <property type="evidence" value="ECO:0007669"/>
    <property type="project" value="TreeGrafter"/>
</dbReference>